<dbReference type="EMBL" id="JAPDMQ010000520">
    <property type="protein sequence ID" value="KAK0523344.1"/>
    <property type="molecule type" value="Genomic_DNA"/>
</dbReference>
<protein>
    <submittedName>
        <fullName evidence="1">Uncharacterized protein</fullName>
    </submittedName>
</protein>
<gene>
    <name evidence="1" type="ORF">OC842_006176</name>
</gene>
<organism evidence="1 2">
    <name type="scientific">Tilletia horrida</name>
    <dbReference type="NCBI Taxonomy" id="155126"/>
    <lineage>
        <taxon>Eukaryota</taxon>
        <taxon>Fungi</taxon>
        <taxon>Dikarya</taxon>
        <taxon>Basidiomycota</taxon>
        <taxon>Ustilaginomycotina</taxon>
        <taxon>Exobasidiomycetes</taxon>
        <taxon>Tilletiales</taxon>
        <taxon>Tilletiaceae</taxon>
        <taxon>Tilletia</taxon>
    </lineage>
</organism>
<evidence type="ECO:0000313" key="1">
    <source>
        <dbReference type="EMBL" id="KAK0523344.1"/>
    </source>
</evidence>
<keyword evidence="2" id="KW-1185">Reference proteome</keyword>
<evidence type="ECO:0000313" key="2">
    <source>
        <dbReference type="Proteomes" id="UP001176521"/>
    </source>
</evidence>
<accession>A0AAN6G6J5</accession>
<sequence length="150" mass="16325">MTSAQVPTDETLNVHRPARTAAKVQISYEIVKECSDGGVTELRETIKGSHKTFLANIMATTSASSKDAVQRLDSIIARIDAQSNHLKGYPAQRLVVFDGAAALKTIRIKAVQSGLSGFRQVPKLTVDSLNCNFGEWTEALYISVAPHRRA</sequence>
<name>A0AAN6G6J5_9BASI</name>
<dbReference type="Proteomes" id="UP001176521">
    <property type="component" value="Unassembled WGS sequence"/>
</dbReference>
<dbReference type="AlphaFoldDB" id="A0AAN6G6J5"/>
<comment type="caution">
    <text evidence="1">The sequence shown here is derived from an EMBL/GenBank/DDBJ whole genome shotgun (WGS) entry which is preliminary data.</text>
</comment>
<proteinExistence type="predicted"/>
<reference evidence="1" key="1">
    <citation type="journal article" date="2023" name="PhytoFront">
        <title>Draft Genome Resources of Seven Strains of Tilletia horrida, Causal Agent of Kernel Smut of Rice.</title>
        <authorList>
            <person name="Khanal S."/>
            <person name="Antony Babu S."/>
            <person name="Zhou X.G."/>
        </authorList>
    </citation>
    <scope>NUCLEOTIDE SEQUENCE</scope>
    <source>
        <strain evidence="1">TX3</strain>
    </source>
</reference>